<dbReference type="EMBL" id="JADBGI010000001">
    <property type="protein sequence ID" value="MBE2997133.1"/>
    <property type="molecule type" value="Genomic_DNA"/>
</dbReference>
<evidence type="ECO:0000259" key="3">
    <source>
        <dbReference type="Pfam" id="PF01494"/>
    </source>
</evidence>
<reference evidence="4 5" key="1">
    <citation type="submission" date="2020-09" db="EMBL/GenBank/DDBJ databases">
        <title>Diversity and distribution of actinomycetes associated with coral in the coast of Hainan.</title>
        <authorList>
            <person name="Li F."/>
        </authorList>
    </citation>
    <scope>NUCLEOTIDE SEQUENCE [LARGE SCALE GENOMIC DNA]</scope>
    <source>
        <strain evidence="4 5">HNM0947</strain>
    </source>
</reference>
<proteinExistence type="predicted"/>
<evidence type="ECO:0000256" key="2">
    <source>
        <dbReference type="ARBA" id="ARBA00023027"/>
    </source>
</evidence>
<name>A0ABR9NZZ2_9ACTN</name>
<dbReference type="InterPro" id="IPR050631">
    <property type="entry name" value="PheA/TfdB_FAD_monoxygenase"/>
</dbReference>
<evidence type="ECO:0000313" key="5">
    <source>
        <dbReference type="Proteomes" id="UP000806528"/>
    </source>
</evidence>
<dbReference type="Gene3D" id="3.50.50.60">
    <property type="entry name" value="FAD/NAD(P)-binding domain"/>
    <property type="match status" value="1"/>
</dbReference>
<protein>
    <submittedName>
        <fullName evidence="4">FAD-dependent monooxygenase</fullName>
    </submittedName>
</protein>
<keyword evidence="4" id="KW-0503">Monooxygenase</keyword>
<evidence type="ECO:0000313" key="4">
    <source>
        <dbReference type="EMBL" id="MBE2997133.1"/>
    </source>
</evidence>
<dbReference type="SUPFAM" id="SSF51905">
    <property type="entry name" value="FAD/NAD(P)-binding domain"/>
    <property type="match status" value="1"/>
</dbReference>
<comment type="caution">
    <text evidence="4">The sequence shown here is derived from an EMBL/GenBank/DDBJ whole genome shotgun (WGS) entry which is preliminary data.</text>
</comment>
<dbReference type="Gene3D" id="3.30.9.20">
    <property type="match status" value="1"/>
</dbReference>
<accession>A0ABR9NZZ2</accession>
<dbReference type="PANTHER" id="PTHR43476:SF4">
    <property type="entry name" value="BLR0106 PROTEIN"/>
    <property type="match status" value="1"/>
</dbReference>
<dbReference type="PRINTS" id="PR00420">
    <property type="entry name" value="RNGMNOXGNASE"/>
</dbReference>
<dbReference type="Pfam" id="PF01494">
    <property type="entry name" value="FAD_binding_3"/>
    <property type="match status" value="1"/>
</dbReference>
<organism evidence="4 5">
    <name type="scientific">Nocardiopsis coralli</name>
    <dbReference type="NCBI Taxonomy" id="2772213"/>
    <lineage>
        <taxon>Bacteria</taxon>
        <taxon>Bacillati</taxon>
        <taxon>Actinomycetota</taxon>
        <taxon>Actinomycetes</taxon>
        <taxon>Streptosporangiales</taxon>
        <taxon>Nocardiopsidaceae</taxon>
        <taxon>Nocardiopsis</taxon>
    </lineage>
</organism>
<dbReference type="PANTHER" id="PTHR43476">
    <property type="entry name" value="3-(3-HYDROXY-PHENYL)PROPIONATE/3-HYDROXYCINNAMIC ACID HYDROXYLASE"/>
    <property type="match status" value="1"/>
</dbReference>
<dbReference type="InterPro" id="IPR002938">
    <property type="entry name" value="FAD-bd"/>
</dbReference>
<keyword evidence="5" id="KW-1185">Reference proteome</keyword>
<sequence length="517" mass="56998">MPLRVACIGGGPGGLFFATLLRRHDPTAEVVVFERNHRHDAFGFGVVFSESALKAVDAADPVLRDGLREHGHHWDRIEVRLKGERRSLEGNGMAAIHRRTLLPLLHRRAEEAGVDLRFGTEITDPSTLSDFDVVVGADGANSRVRRWVSDDLGHSTETARAKFIWFGTRHTFDGLTFVHRRSEHGTFAAHAYPIAPDLSTFIVETDEHTWRAAGLDRFDTGLPPGVSDERSRSFIEDLFSEDLDSAEVVANNSRWASFRTHRSRSWHSGNVVLLGDAVHTAHFSVGSGTKMAMEDGLVLAEELASGHGSLEEAFTAYEARRQPAVQRIQDAAAGGLSWWENFGLYHREFAPTRFAFHFFSRSINIDRIEPRDPALVARVRKGWEQEHGAAALSTPLRTTRREVPCRRFDWDGSVLRVPGQEGSVFPDEELTVLRLPGEGHGAPVDAFELAAATAGETVLVTGGDPLDRTRVGEELRLRRGRAAIIAVAPDEPLDAETLILSGRADAVAHVTHGDHDG</sequence>
<dbReference type="InterPro" id="IPR036188">
    <property type="entry name" value="FAD/NAD-bd_sf"/>
</dbReference>
<gene>
    <name evidence="4" type="ORF">IDM40_00235</name>
</gene>
<keyword evidence="2" id="KW-0520">NAD</keyword>
<dbReference type="GO" id="GO:0004497">
    <property type="term" value="F:monooxygenase activity"/>
    <property type="evidence" value="ECO:0007669"/>
    <property type="project" value="UniProtKB-KW"/>
</dbReference>
<dbReference type="Proteomes" id="UP000806528">
    <property type="component" value="Unassembled WGS sequence"/>
</dbReference>
<evidence type="ECO:0000256" key="1">
    <source>
        <dbReference type="ARBA" id="ARBA00023002"/>
    </source>
</evidence>
<feature type="domain" description="FAD-binding" evidence="3">
    <location>
        <begin position="4"/>
        <end position="331"/>
    </location>
</feature>
<keyword evidence="1" id="KW-0560">Oxidoreductase</keyword>
<dbReference type="RefSeq" id="WP_193119805.1">
    <property type="nucleotide sequence ID" value="NZ_JADBGI010000001.1"/>
</dbReference>